<evidence type="ECO:0000313" key="2">
    <source>
        <dbReference type="Proteomes" id="UP000253551"/>
    </source>
</evidence>
<evidence type="ECO:0000313" key="1">
    <source>
        <dbReference type="EMBL" id="RCH82512.1"/>
    </source>
</evidence>
<protein>
    <submittedName>
        <fullName evidence="1">Uncharacterized protein</fullName>
    </submittedName>
</protein>
<feature type="non-terminal residue" evidence="1">
    <location>
        <position position="1"/>
    </location>
</feature>
<dbReference type="AlphaFoldDB" id="A0A367IXY6"/>
<dbReference type="EMBL" id="PJQM01005074">
    <property type="protein sequence ID" value="RCH82512.1"/>
    <property type="molecule type" value="Genomic_DNA"/>
</dbReference>
<proteinExistence type="predicted"/>
<keyword evidence="2" id="KW-1185">Reference proteome</keyword>
<gene>
    <name evidence="1" type="ORF">CU098_009013</name>
</gene>
<dbReference type="Proteomes" id="UP000253551">
    <property type="component" value="Unassembled WGS sequence"/>
</dbReference>
<accession>A0A367IXY6</accession>
<organism evidence="1 2">
    <name type="scientific">Rhizopus stolonifer</name>
    <name type="common">Rhizopus nigricans</name>
    <dbReference type="NCBI Taxonomy" id="4846"/>
    <lineage>
        <taxon>Eukaryota</taxon>
        <taxon>Fungi</taxon>
        <taxon>Fungi incertae sedis</taxon>
        <taxon>Mucoromycota</taxon>
        <taxon>Mucoromycotina</taxon>
        <taxon>Mucoromycetes</taxon>
        <taxon>Mucorales</taxon>
        <taxon>Mucorineae</taxon>
        <taxon>Rhizopodaceae</taxon>
        <taxon>Rhizopus</taxon>
    </lineage>
</organism>
<comment type="caution">
    <text evidence="1">The sequence shown here is derived from an EMBL/GenBank/DDBJ whole genome shotgun (WGS) entry which is preliminary data.</text>
</comment>
<reference evidence="1 2" key="1">
    <citation type="journal article" date="2018" name="G3 (Bethesda)">
        <title>Phylogenetic and Phylogenomic Definition of Rhizopus Species.</title>
        <authorList>
            <person name="Gryganskyi A.P."/>
            <person name="Golan J."/>
            <person name="Dolatabadi S."/>
            <person name="Mondo S."/>
            <person name="Robb S."/>
            <person name="Idnurm A."/>
            <person name="Muszewska A."/>
            <person name="Steczkiewicz K."/>
            <person name="Masonjones S."/>
            <person name="Liao H.L."/>
            <person name="Gajdeczka M.T."/>
            <person name="Anike F."/>
            <person name="Vuek A."/>
            <person name="Anishchenko I.M."/>
            <person name="Voigt K."/>
            <person name="de Hoog G.S."/>
            <person name="Smith M.E."/>
            <person name="Heitman J."/>
            <person name="Vilgalys R."/>
            <person name="Stajich J.E."/>
        </authorList>
    </citation>
    <scope>NUCLEOTIDE SEQUENCE [LARGE SCALE GENOMIC DNA]</scope>
    <source>
        <strain evidence="1 2">LSU 92-RS-03</strain>
    </source>
</reference>
<name>A0A367IXY6_RHIST</name>
<sequence>IRYVEYYDFMLKHATLYESNKDKSIRLAQVVVHDLPESLKNNKEFVLRVHQEDGVCIHYEKSTESEIDRTLDTILINTMSNQCFTGDFQVAFLNVSDKKMLHYLLTDIIRQRERFCLVSG</sequence>